<accession>A0A9W9D547</accession>
<dbReference type="Proteomes" id="UP001140510">
    <property type="component" value="Unassembled WGS sequence"/>
</dbReference>
<dbReference type="PROSITE" id="PS50850">
    <property type="entry name" value="MFS"/>
    <property type="match status" value="1"/>
</dbReference>
<dbReference type="PANTHER" id="PTHR23501:SF78">
    <property type="entry name" value="MAJOR FACILITATOR SUPERFAMILY (MFS) PROFILE DOMAIN-CONTAINING PROTEIN-RELATED"/>
    <property type="match status" value="1"/>
</dbReference>
<keyword evidence="4 5" id="KW-0472">Membrane</keyword>
<dbReference type="AlphaFoldDB" id="A0A9W9D547"/>
<dbReference type="Gene3D" id="1.20.1250.20">
    <property type="entry name" value="MFS general substrate transporter like domains"/>
    <property type="match status" value="1"/>
</dbReference>
<evidence type="ECO:0000313" key="7">
    <source>
        <dbReference type="EMBL" id="KAJ4400371.1"/>
    </source>
</evidence>
<feature type="domain" description="Major facilitator superfamily (MFS) profile" evidence="6">
    <location>
        <begin position="1"/>
        <end position="196"/>
    </location>
</feature>
<comment type="caution">
    <text evidence="7">The sequence shown here is derived from an EMBL/GenBank/DDBJ whole genome shotgun (WGS) entry which is preliminary data.</text>
</comment>
<comment type="subcellular location">
    <subcellularLocation>
        <location evidence="1">Membrane</location>
        <topology evidence="1">Multi-pass membrane protein</topology>
    </subcellularLocation>
</comment>
<dbReference type="PANTHER" id="PTHR23501">
    <property type="entry name" value="MAJOR FACILITATOR SUPERFAMILY"/>
    <property type="match status" value="1"/>
</dbReference>
<organism evidence="7 8">
    <name type="scientific">Didymella pomorum</name>
    <dbReference type="NCBI Taxonomy" id="749634"/>
    <lineage>
        <taxon>Eukaryota</taxon>
        <taxon>Fungi</taxon>
        <taxon>Dikarya</taxon>
        <taxon>Ascomycota</taxon>
        <taxon>Pezizomycotina</taxon>
        <taxon>Dothideomycetes</taxon>
        <taxon>Pleosporomycetidae</taxon>
        <taxon>Pleosporales</taxon>
        <taxon>Pleosporineae</taxon>
        <taxon>Didymellaceae</taxon>
        <taxon>Didymella</taxon>
    </lineage>
</organism>
<dbReference type="InterPro" id="IPR036259">
    <property type="entry name" value="MFS_trans_sf"/>
</dbReference>
<dbReference type="GO" id="GO:0005886">
    <property type="term" value="C:plasma membrane"/>
    <property type="evidence" value="ECO:0007669"/>
    <property type="project" value="TreeGrafter"/>
</dbReference>
<gene>
    <name evidence="7" type="ORF">N0V91_008727</name>
</gene>
<evidence type="ECO:0000256" key="1">
    <source>
        <dbReference type="ARBA" id="ARBA00004141"/>
    </source>
</evidence>
<feature type="transmembrane region" description="Helical" evidence="5">
    <location>
        <begin position="136"/>
        <end position="159"/>
    </location>
</feature>
<keyword evidence="8" id="KW-1185">Reference proteome</keyword>
<dbReference type="SUPFAM" id="SSF103473">
    <property type="entry name" value="MFS general substrate transporter"/>
    <property type="match status" value="1"/>
</dbReference>
<dbReference type="InterPro" id="IPR011701">
    <property type="entry name" value="MFS"/>
</dbReference>
<keyword evidence="3 5" id="KW-1133">Transmembrane helix</keyword>
<evidence type="ECO:0000256" key="5">
    <source>
        <dbReference type="SAM" id="Phobius"/>
    </source>
</evidence>
<dbReference type="Pfam" id="PF07690">
    <property type="entry name" value="MFS_1"/>
    <property type="match status" value="1"/>
</dbReference>
<dbReference type="OrthoDB" id="10021397at2759"/>
<dbReference type="InterPro" id="IPR020846">
    <property type="entry name" value="MFS_dom"/>
</dbReference>
<dbReference type="EMBL" id="JAPEVA010000090">
    <property type="protein sequence ID" value="KAJ4400371.1"/>
    <property type="molecule type" value="Genomic_DNA"/>
</dbReference>
<protein>
    <recommendedName>
        <fullName evidence="6">Major facilitator superfamily (MFS) profile domain-containing protein</fullName>
    </recommendedName>
</protein>
<keyword evidence="2 5" id="KW-0812">Transmembrane</keyword>
<evidence type="ECO:0000259" key="6">
    <source>
        <dbReference type="PROSITE" id="PS50850"/>
    </source>
</evidence>
<proteinExistence type="predicted"/>
<feature type="transmembrane region" description="Helical" evidence="5">
    <location>
        <begin position="103"/>
        <end position="124"/>
    </location>
</feature>
<dbReference type="GO" id="GO:0022857">
    <property type="term" value="F:transmembrane transporter activity"/>
    <property type="evidence" value="ECO:0007669"/>
    <property type="project" value="InterPro"/>
</dbReference>
<evidence type="ECO:0000256" key="4">
    <source>
        <dbReference type="ARBA" id="ARBA00023136"/>
    </source>
</evidence>
<evidence type="ECO:0000256" key="3">
    <source>
        <dbReference type="ARBA" id="ARBA00022989"/>
    </source>
</evidence>
<name>A0A9W9D547_9PLEO</name>
<reference evidence="7" key="1">
    <citation type="submission" date="2022-10" db="EMBL/GenBank/DDBJ databases">
        <title>Tapping the CABI collections for fungal endophytes: first genome assemblies for Collariella, Neodidymelliopsis, Ascochyta clinopodiicola, Didymella pomorum, Didymosphaeria variabile, Neocosmospora piperis and Neocucurbitaria cava.</title>
        <authorList>
            <person name="Hill R."/>
        </authorList>
    </citation>
    <scope>NUCLEOTIDE SEQUENCE</scope>
    <source>
        <strain evidence="7">IMI 355091</strain>
    </source>
</reference>
<evidence type="ECO:0000313" key="8">
    <source>
        <dbReference type="Proteomes" id="UP001140510"/>
    </source>
</evidence>
<sequence length="196" mass="20956">MQRRQDAAEIAVFDQTNLLPRRQLITVLCVLAASMFTSFVEQNGIGAAILTIGKELHAEETISWVDTSALIANTIFQEFYGCLSDLYVSKFVCGFSRHTNMLLVFRGVAGVANGGITALSMMILSDVVTLKEPGKWQGILGACVGAGSMAGPFIAAGFTQPDTCGHTSWRGFFWLVSGLALIASIVACVILPTPYA</sequence>
<evidence type="ECO:0000256" key="2">
    <source>
        <dbReference type="ARBA" id="ARBA00022692"/>
    </source>
</evidence>
<feature type="transmembrane region" description="Helical" evidence="5">
    <location>
        <begin position="171"/>
        <end position="192"/>
    </location>
</feature>